<dbReference type="InterPro" id="IPR011162">
    <property type="entry name" value="MHC_I/II-like_Ag-recog"/>
</dbReference>
<dbReference type="GeneTree" id="ENSGT01150000286995"/>
<dbReference type="Proteomes" id="UP000694421">
    <property type="component" value="Unplaced"/>
</dbReference>
<proteinExistence type="inferred from homology"/>
<dbReference type="OMA" id="QATIPIM"/>
<evidence type="ECO:0000259" key="12">
    <source>
        <dbReference type="PROSITE" id="PS50835"/>
    </source>
</evidence>
<evidence type="ECO:0000313" key="14">
    <source>
        <dbReference type="Proteomes" id="UP000694421"/>
    </source>
</evidence>
<dbReference type="GO" id="GO:0002474">
    <property type="term" value="P:antigen processing and presentation of peptide antigen via MHC class I"/>
    <property type="evidence" value="ECO:0007669"/>
    <property type="project" value="UniProtKB-KW"/>
</dbReference>
<name>A0A8D0B7Z3_SALMN</name>
<dbReference type="FunFam" id="2.60.40.10:FF:000204">
    <property type="entry name" value="Major histocompatibility complex, class I-related protein"/>
    <property type="match status" value="1"/>
</dbReference>
<organism evidence="13 14">
    <name type="scientific">Salvator merianae</name>
    <name type="common">Argentine black and white tegu</name>
    <name type="synonym">Tupinambis merianae</name>
    <dbReference type="NCBI Taxonomy" id="96440"/>
    <lineage>
        <taxon>Eukaryota</taxon>
        <taxon>Metazoa</taxon>
        <taxon>Chordata</taxon>
        <taxon>Craniata</taxon>
        <taxon>Vertebrata</taxon>
        <taxon>Euteleostomi</taxon>
        <taxon>Lepidosauria</taxon>
        <taxon>Squamata</taxon>
        <taxon>Bifurcata</taxon>
        <taxon>Unidentata</taxon>
        <taxon>Episquamata</taxon>
        <taxon>Laterata</taxon>
        <taxon>Teiioidea</taxon>
        <taxon>Teiidae</taxon>
        <taxon>Salvator</taxon>
    </lineage>
</organism>
<dbReference type="SMART" id="SM00407">
    <property type="entry name" value="IGc1"/>
    <property type="match status" value="1"/>
</dbReference>
<dbReference type="InterPro" id="IPR050208">
    <property type="entry name" value="MHC_class-I_related"/>
</dbReference>
<accession>A0A8D0B7Z3</accession>
<feature type="domain" description="Ig-like" evidence="12">
    <location>
        <begin position="143"/>
        <end position="223"/>
    </location>
</feature>
<dbReference type="Gene3D" id="2.60.40.10">
    <property type="entry name" value="Immunoglobulins"/>
    <property type="match status" value="1"/>
</dbReference>
<dbReference type="GO" id="GO:0006955">
    <property type="term" value="P:immune response"/>
    <property type="evidence" value="ECO:0007669"/>
    <property type="project" value="TreeGrafter"/>
</dbReference>
<evidence type="ECO:0000256" key="5">
    <source>
        <dbReference type="ARBA" id="ARBA00022859"/>
    </source>
</evidence>
<keyword evidence="8" id="KW-1015">Disulfide bond</keyword>
<dbReference type="SUPFAM" id="SSF54452">
    <property type="entry name" value="MHC antigen-recognition domain"/>
    <property type="match status" value="1"/>
</dbReference>
<dbReference type="InterPro" id="IPR011161">
    <property type="entry name" value="MHC_I-like_Ag-recog"/>
</dbReference>
<dbReference type="PROSITE" id="PS50835">
    <property type="entry name" value="IG_LIKE"/>
    <property type="match status" value="1"/>
</dbReference>
<dbReference type="PANTHER" id="PTHR16675:SF242">
    <property type="entry name" value="MAJOR HISTOCOMPATIBILITY COMPLEX CLASS I-RELATED GENE PROTEIN"/>
    <property type="match status" value="1"/>
</dbReference>
<keyword evidence="2" id="KW-0490">MHC I</keyword>
<evidence type="ECO:0000256" key="4">
    <source>
        <dbReference type="ARBA" id="ARBA00022729"/>
    </source>
</evidence>
<evidence type="ECO:0000256" key="9">
    <source>
        <dbReference type="ARBA" id="ARBA00023180"/>
    </source>
</evidence>
<dbReference type="PROSITE" id="PS00290">
    <property type="entry name" value="IG_MHC"/>
    <property type="match status" value="1"/>
</dbReference>
<dbReference type="InterPro" id="IPR013783">
    <property type="entry name" value="Ig-like_fold"/>
</dbReference>
<keyword evidence="6 11" id="KW-1133">Transmembrane helix</keyword>
<dbReference type="InterPro" id="IPR037055">
    <property type="entry name" value="MHC_I-like_Ag-recog_sf"/>
</dbReference>
<keyword evidence="4" id="KW-0732">Signal</keyword>
<comment type="subcellular location">
    <subcellularLocation>
        <location evidence="1">Membrane</location>
        <topology evidence="1">Single-pass type I membrane protein</topology>
    </subcellularLocation>
</comment>
<evidence type="ECO:0000256" key="3">
    <source>
        <dbReference type="ARBA" id="ARBA00022692"/>
    </source>
</evidence>
<dbReference type="Ensembl" id="ENSSMRT00000005377.1">
    <property type="protein sequence ID" value="ENSSMRP00000004559.1"/>
    <property type="gene ID" value="ENSSMRG00000003749.1"/>
</dbReference>
<dbReference type="InterPro" id="IPR003597">
    <property type="entry name" value="Ig_C1-set"/>
</dbReference>
<evidence type="ECO:0000313" key="13">
    <source>
        <dbReference type="Ensembl" id="ENSSMRP00000004559.1"/>
    </source>
</evidence>
<evidence type="ECO:0000256" key="7">
    <source>
        <dbReference type="ARBA" id="ARBA00023136"/>
    </source>
</evidence>
<dbReference type="PANTHER" id="PTHR16675">
    <property type="entry name" value="MHC CLASS I-RELATED"/>
    <property type="match status" value="1"/>
</dbReference>
<dbReference type="FunFam" id="3.30.500.10:FF:000001">
    <property type="entry name" value="H-2 class I histocompatibility antigen, alpha chain"/>
    <property type="match status" value="1"/>
</dbReference>
<reference evidence="13" key="1">
    <citation type="submission" date="2025-08" db="UniProtKB">
        <authorList>
            <consortium name="Ensembl"/>
        </authorList>
    </citation>
    <scope>IDENTIFICATION</scope>
</reference>
<dbReference type="InterPro" id="IPR003006">
    <property type="entry name" value="Ig/MHC_CS"/>
</dbReference>
<dbReference type="Pfam" id="PF07654">
    <property type="entry name" value="C1-set"/>
    <property type="match status" value="1"/>
</dbReference>
<keyword evidence="3 11" id="KW-0812">Transmembrane</keyword>
<keyword evidence="5" id="KW-0391">Immunity</keyword>
<dbReference type="GO" id="GO:0042612">
    <property type="term" value="C:MHC class I protein complex"/>
    <property type="evidence" value="ECO:0007669"/>
    <property type="project" value="UniProtKB-KW"/>
</dbReference>
<dbReference type="InterPro" id="IPR036179">
    <property type="entry name" value="Ig-like_dom_sf"/>
</dbReference>
<keyword evidence="9" id="KW-0325">Glycoprotein</keyword>
<comment type="similarity">
    <text evidence="10">Belongs to the MHC class I family.</text>
</comment>
<dbReference type="GO" id="GO:0009897">
    <property type="term" value="C:external side of plasma membrane"/>
    <property type="evidence" value="ECO:0007669"/>
    <property type="project" value="TreeGrafter"/>
</dbReference>
<evidence type="ECO:0000256" key="10">
    <source>
        <dbReference type="RuleBase" id="RU004439"/>
    </source>
</evidence>
<dbReference type="PRINTS" id="PR01638">
    <property type="entry name" value="MHCCLASSI"/>
</dbReference>
<dbReference type="InterPro" id="IPR007110">
    <property type="entry name" value="Ig-like_dom"/>
</dbReference>
<keyword evidence="14" id="KW-1185">Reference proteome</keyword>
<sequence>MLPQASWIKEVDKEDPQYWHRNALHAQGSELAFRDNINIAMNRYNQTGGLHIVQRMCGCELRGDGSKRGFYQDAYDGRDFIAFDKETLTWTAADAQAQMTKRKWDALRAFNQYMKSYLEEECIESLKKYLQFGNGMLLKKEPPEVKVTSRADYDNIEILICRADGFYPKDIEVVWTGDEKVWEQETLRGFVVPNSDGTYHTWISTKIDPKDKDRFRCRVDHASWKDPVDFAVKEPAFTVRPIVVCVVLGVLLVAVSTGFWLFWKKQHSGYREVSNECRPPPGIISFQNKQSLSLCSVTRDDSLREEPTCLLM</sequence>
<protein>
    <recommendedName>
        <fullName evidence="12">Ig-like domain-containing protein</fullName>
    </recommendedName>
</protein>
<dbReference type="Gene3D" id="3.30.500.10">
    <property type="entry name" value="MHC class I-like antigen recognition-like"/>
    <property type="match status" value="1"/>
</dbReference>
<evidence type="ECO:0000256" key="2">
    <source>
        <dbReference type="ARBA" id="ARBA00022451"/>
    </source>
</evidence>
<keyword evidence="7 11" id="KW-0472">Membrane</keyword>
<dbReference type="SUPFAM" id="SSF48726">
    <property type="entry name" value="Immunoglobulin"/>
    <property type="match status" value="1"/>
</dbReference>
<evidence type="ECO:0000256" key="1">
    <source>
        <dbReference type="ARBA" id="ARBA00004479"/>
    </source>
</evidence>
<reference evidence="13" key="2">
    <citation type="submission" date="2025-09" db="UniProtKB">
        <authorList>
            <consortium name="Ensembl"/>
        </authorList>
    </citation>
    <scope>IDENTIFICATION</scope>
</reference>
<evidence type="ECO:0000256" key="8">
    <source>
        <dbReference type="ARBA" id="ARBA00023157"/>
    </source>
</evidence>
<dbReference type="Pfam" id="PF00129">
    <property type="entry name" value="MHC_I"/>
    <property type="match status" value="1"/>
</dbReference>
<evidence type="ECO:0000256" key="11">
    <source>
        <dbReference type="SAM" id="Phobius"/>
    </source>
</evidence>
<evidence type="ECO:0000256" key="6">
    <source>
        <dbReference type="ARBA" id="ARBA00022989"/>
    </source>
</evidence>
<dbReference type="GO" id="GO:0005615">
    <property type="term" value="C:extracellular space"/>
    <property type="evidence" value="ECO:0007669"/>
    <property type="project" value="TreeGrafter"/>
</dbReference>
<dbReference type="AlphaFoldDB" id="A0A8D0B7Z3"/>
<dbReference type="InterPro" id="IPR001039">
    <property type="entry name" value="MHC_I_a_a1/a2"/>
</dbReference>
<feature type="transmembrane region" description="Helical" evidence="11">
    <location>
        <begin position="241"/>
        <end position="263"/>
    </location>
</feature>